<name>A0A4R6N3W4_9BURK</name>
<dbReference type="AlphaFoldDB" id="A0A4R6N3W4"/>
<organism evidence="1 2">
    <name type="scientific">Roseateles asaccharophilus</name>
    <dbReference type="NCBI Taxonomy" id="582607"/>
    <lineage>
        <taxon>Bacteria</taxon>
        <taxon>Pseudomonadati</taxon>
        <taxon>Pseudomonadota</taxon>
        <taxon>Betaproteobacteria</taxon>
        <taxon>Burkholderiales</taxon>
        <taxon>Sphaerotilaceae</taxon>
        <taxon>Roseateles</taxon>
    </lineage>
</organism>
<gene>
    <name evidence="1" type="ORF">DFR39_104167</name>
</gene>
<sequence length="92" mass="10307">MSAANSPKPAYELFVYYRVRADQAQAAQAAFEAERAGRPMRLLQRHDPDPSLLTWMEVYPAGLLDAEAAMATVMGPFVQGLRHRETFEPLRG</sequence>
<evidence type="ECO:0000313" key="2">
    <source>
        <dbReference type="Proteomes" id="UP000295357"/>
    </source>
</evidence>
<protein>
    <submittedName>
        <fullName evidence="1">Uncharacterized protein DUF4936</fullName>
    </submittedName>
</protein>
<reference evidence="1 2" key="1">
    <citation type="submission" date="2019-03" db="EMBL/GenBank/DDBJ databases">
        <title>Genomic Encyclopedia of Type Strains, Phase IV (KMG-IV): sequencing the most valuable type-strain genomes for metagenomic binning, comparative biology and taxonomic classification.</title>
        <authorList>
            <person name="Goeker M."/>
        </authorList>
    </citation>
    <scope>NUCLEOTIDE SEQUENCE [LARGE SCALE GENOMIC DNA]</scope>
    <source>
        <strain evidence="1 2">DSM 25082</strain>
    </source>
</reference>
<dbReference type="Proteomes" id="UP000295357">
    <property type="component" value="Unassembled WGS sequence"/>
</dbReference>
<dbReference type="OrthoDB" id="9154932at2"/>
<evidence type="ECO:0000313" key="1">
    <source>
        <dbReference type="EMBL" id="TDP09606.1"/>
    </source>
</evidence>
<dbReference type="Pfam" id="PF16290">
    <property type="entry name" value="DUF4936"/>
    <property type="match status" value="1"/>
</dbReference>
<comment type="caution">
    <text evidence="1">The sequence shown here is derived from an EMBL/GenBank/DDBJ whole genome shotgun (WGS) entry which is preliminary data.</text>
</comment>
<keyword evidence="2" id="KW-1185">Reference proteome</keyword>
<dbReference type="EMBL" id="SNXE01000004">
    <property type="protein sequence ID" value="TDP09606.1"/>
    <property type="molecule type" value="Genomic_DNA"/>
</dbReference>
<dbReference type="InterPro" id="IPR032556">
    <property type="entry name" value="DUF4936"/>
</dbReference>
<proteinExistence type="predicted"/>
<accession>A0A4R6N3W4</accession>
<dbReference type="RefSeq" id="WP_133603582.1">
    <property type="nucleotide sequence ID" value="NZ_JAUFPJ010000004.1"/>
</dbReference>